<proteinExistence type="predicted"/>
<dbReference type="InterPro" id="IPR001715">
    <property type="entry name" value="CH_dom"/>
</dbReference>
<gene>
    <name evidence="4" type="ORF">PROFUN_09467</name>
    <name evidence="3" type="ORF">PROFUN_10139</name>
</gene>
<dbReference type="InterPro" id="IPR036872">
    <property type="entry name" value="CH_dom_sf"/>
</dbReference>
<evidence type="ECO:0000259" key="2">
    <source>
        <dbReference type="PROSITE" id="PS50021"/>
    </source>
</evidence>
<accession>A0A2P6NH26</accession>
<protein>
    <recommendedName>
        <fullName evidence="6">PH domain-containing protein</fullName>
    </recommendedName>
</protein>
<dbReference type="InterPro" id="IPR051707">
    <property type="entry name" value="PI-Interact_SigTrans_Reg"/>
</dbReference>
<dbReference type="PROSITE" id="PS50021">
    <property type="entry name" value="CH"/>
    <property type="match status" value="1"/>
</dbReference>
<dbReference type="Pfam" id="PF00307">
    <property type="entry name" value="CH"/>
    <property type="match status" value="1"/>
</dbReference>
<feature type="domain" description="Calponin-homology (CH)" evidence="2">
    <location>
        <begin position="142"/>
        <end position="247"/>
    </location>
</feature>
<dbReference type="PANTHER" id="PTHR14336">
    <property type="entry name" value="TANDEM PH DOMAIN CONTAINING PROTEIN"/>
    <property type="match status" value="1"/>
</dbReference>
<dbReference type="OrthoDB" id="30449at2759"/>
<dbReference type="SUPFAM" id="SSF50729">
    <property type="entry name" value="PH domain-like"/>
    <property type="match status" value="1"/>
</dbReference>
<dbReference type="Proteomes" id="UP000241769">
    <property type="component" value="Unassembled WGS sequence"/>
</dbReference>
<dbReference type="STRING" id="1890364.A0A2P6NH26"/>
<evidence type="ECO:0000313" key="4">
    <source>
        <dbReference type="EMBL" id="PRP83255.1"/>
    </source>
</evidence>
<dbReference type="CDD" id="cd00821">
    <property type="entry name" value="PH"/>
    <property type="match status" value="1"/>
</dbReference>
<dbReference type="Gene3D" id="1.10.418.10">
    <property type="entry name" value="Calponin-like domain"/>
    <property type="match status" value="1"/>
</dbReference>
<dbReference type="InterPro" id="IPR011993">
    <property type="entry name" value="PH-like_dom_sf"/>
</dbReference>
<evidence type="ECO:0000313" key="3">
    <source>
        <dbReference type="EMBL" id="PRP82439.1"/>
    </source>
</evidence>
<dbReference type="InterPro" id="IPR001849">
    <property type="entry name" value="PH_domain"/>
</dbReference>
<evidence type="ECO:0000313" key="5">
    <source>
        <dbReference type="Proteomes" id="UP000241769"/>
    </source>
</evidence>
<dbReference type="InParanoid" id="A0A2P6NH26"/>
<comment type="caution">
    <text evidence="4">The sequence shown here is derived from an EMBL/GenBank/DDBJ whole genome shotgun (WGS) entry which is preliminary data.</text>
</comment>
<dbReference type="SMART" id="SM00233">
    <property type="entry name" value="PH"/>
    <property type="match status" value="1"/>
</dbReference>
<keyword evidence="5" id="KW-1185">Reference proteome</keyword>
<sequence length="356" mass="40718">MDGEKLYIKEGWLWKQGGWYKSWKRRYFRLDNRGCLSYHPDEESAALGSIDISSMISLTQLNEGSDEGDGEPTINFSLEMPGRTWFFRAVGEQTVQEWFQAIQISQLYDIETPQDLETLDTQLTEYLCQKRNTEYETIDRRRMLTETLIAWMNSELSRLSLGGRVQDLSQLSDGILLNQMVEAYSGNNPTEITRGNSTKEKITRLNRINQCLQDKGKSTECISIQGFLSGNMKLVMDTLWMMFFTYLLSPLEYRGHQGIQALCQWYRDKLPSDTPCDVSLTSSFIDGHGLQNLTRSSGDPDPPINMSLRDKMSLFLKKGREAGIPDLLNPNDLTPTKADVYSIIIYLSTAFVVLNE</sequence>
<dbReference type="Pfam" id="PF00169">
    <property type="entry name" value="PH"/>
    <property type="match status" value="1"/>
</dbReference>
<dbReference type="Gene3D" id="2.30.29.30">
    <property type="entry name" value="Pleckstrin-homology domain (PH domain)/Phosphotyrosine-binding domain (PTB)"/>
    <property type="match status" value="1"/>
</dbReference>
<evidence type="ECO:0000259" key="1">
    <source>
        <dbReference type="PROSITE" id="PS50003"/>
    </source>
</evidence>
<dbReference type="SUPFAM" id="SSF47576">
    <property type="entry name" value="Calponin-homology domain, CH-domain"/>
    <property type="match status" value="1"/>
</dbReference>
<dbReference type="PROSITE" id="PS50003">
    <property type="entry name" value="PH_DOMAIN"/>
    <property type="match status" value="1"/>
</dbReference>
<evidence type="ECO:0008006" key="6">
    <source>
        <dbReference type="Google" id="ProtNLM"/>
    </source>
</evidence>
<dbReference type="EMBL" id="MDYQ01000103">
    <property type="protein sequence ID" value="PRP82439.1"/>
    <property type="molecule type" value="Genomic_DNA"/>
</dbReference>
<dbReference type="AlphaFoldDB" id="A0A2P6NH26"/>
<organism evidence="4 5">
    <name type="scientific">Planoprotostelium fungivorum</name>
    <dbReference type="NCBI Taxonomy" id="1890364"/>
    <lineage>
        <taxon>Eukaryota</taxon>
        <taxon>Amoebozoa</taxon>
        <taxon>Evosea</taxon>
        <taxon>Variosea</taxon>
        <taxon>Cavosteliida</taxon>
        <taxon>Cavosteliaceae</taxon>
        <taxon>Planoprotostelium</taxon>
    </lineage>
</organism>
<name>A0A2P6NH26_9EUKA</name>
<dbReference type="EMBL" id="MDYQ01000086">
    <property type="protein sequence ID" value="PRP83255.1"/>
    <property type="molecule type" value="Genomic_DNA"/>
</dbReference>
<feature type="domain" description="PH" evidence="1">
    <location>
        <begin position="6"/>
        <end position="107"/>
    </location>
</feature>
<reference evidence="4 5" key="1">
    <citation type="journal article" date="2018" name="Genome Biol. Evol.">
        <title>Multiple Roots of Fruiting Body Formation in Amoebozoa.</title>
        <authorList>
            <person name="Hillmann F."/>
            <person name="Forbes G."/>
            <person name="Novohradska S."/>
            <person name="Ferling I."/>
            <person name="Riege K."/>
            <person name="Groth M."/>
            <person name="Westermann M."/>
            <person name="Marz M."/>
            <person name="Spaller T."/>
            <person name="Winckler T."/>
            <person name="Schaap P."/>
            <person name="Glockner G."/>
        </authorList>
    </citation>
    <scope>NUCLEOTIDE SEQUENCE [LARGE SCALE GENOMIC DNA]</scope>
    <source>
        <strain evidence="4 5">Jena</strain>
    </source>
</reference>